<feature type="compositionally biased region" description="Pro residues" evidence="1">
    <location>
        <begin position="1"/>
        <end position="11"/>
    </location>
</feature>
<gene>
    <name evidence="2" type="ORF">MDA_GLEAN10013364</name>
</gene>
<keyword evidence="3" id="KW-1185">Reference proteome</keyword>
<evidence type="ECO:0000256" key="1">
    <source>
        <dbReference type="SAM" id="MobiDB-lite"/>
    </source>
</evidence>
<evidence type="ECO:0000313" key="2">
    <source>
        <dbReference type="EMBL" id="ELK35439.1"/>
    </source>
</evidence>
<dbReference type="Proteomes" id="UP000010556">
    <property type="component" value="Unassembled WGS sequence"/>
</dbReference>
<proteinExistence type="predicted"/>
<reference evidence="3" key="1">
    <citation type="journal article" date="2013" name="Science">
        <title>Comparative analysis of bat genomes provides insight into the evolution of flight and immunity.</title>
        <authorList>
            <person name="Zhang G."/>
            <person name="Cowled C."/>
            <person name="Shi Z."/>
            <person name="Huang Z."/>
            <person name="Bishop-Lilly K.A."/>
            <person name="Fang X."/>
            <person name="Wynne J.W."/>
            <person name="Xiong Z."/>
            <person name="Baker M.L."/>
            <person name="Zhao W."/>
            <person name="Tachedjian M."/>
            <person name="Zhu Y."/>
            <person name="Zhou P."/>
            <person name="Jiang X."/>
            <person name="Ng J."/>
            <person name="Yang L."/>
            <person name="Wu L."/>
            <person name="Xiao J."/>
            <person name="Feng Y."/>
            <person name="Chen Y."/>
            <person name="Sun X."/>
            <person name="Zhang Y."/>
            <person name="Marsh G.A."/>
            <person name="Crameri G."/>
            <person name="Broder C.C."/>
            <person name="Frey K.G."/>
            <person name="Wang L.F."/>
            <person name="Wang J."/>
        </authorList>
    </citation>
    <scope>NUCLEOTIDE SEQUENCE [LARGE SCALE GENOMIC DNA]</scope>
</reference>
<feature type="compositionally biased region" description="Acidic residues" evidence="1">
    <location>
        <begin position="13"/>
        <end position="32"/>
    </location>
</feature>
<dbReference type="AlphaFoldDB" id="L5M9Y7"/>
<name>L5M9Y7_MYODS</name>
<sequence length="67" mass="7661">MSRRPPPPSPPVEEMEDLTIEDSQPDGGDDQDIDKPTTLPGETSRTYKTKLHAWHQKAIRQKGHYSY</sequence>
<evidence type="ECO:0000313" key="3">
    <source>
        <dbReference type="Proteomes" id="UP000010556"/>
    </source>
</evidence>
<accession>L5M9Y7</accession>
<feature type="region of interest" description="Disordered" evidence="1">
    <location>
        <begin position="1"/>
        <end position="67"/>
    </location>
</feature>
<protein>
    <submittedName>
        <fullName evidence="2">Uncharacterized protein</fullName>
    </submittedName>
</protein>
<dbReference type="EMBL" id="KB102348">
    <property type="protein sequence ID" value="ELK35439.1"/>
    <property type="molecule type" value="Genomic_DNA"/>
</dbReference>
<organism evidence="2 3">
    <name type="scientific">Myotis davidii</name>
    <name type="common">David's myotis</name>
    <dbReference type="NCBI Taxonomy" id="225400"/>
    <lineage>
        <taxon>Eukaryota</taxon>
        <taxon>Metazoa</taxon>
        <taxon>Chordata</taxon>
        <taxon>Craniata</taxon>
        <taxon>Vertebrata</taxon>
        <taxon>Euteleostomi</taxon>
        <taxon>Mammalia</taxon>
        <taxon>Eutheria</taxon>
        <taxon>Laurasiatheria</taxon>
        <taxon>Chiroptera</taxon>
        <taxon>Yangochiroptera</taxon>
        <taxon>Vespertilionidae</taxon>
        <taxon>Myotis</taxon>
    </lineage>
</organism>
<feature type="compositionally biased region" description="Basic residues" evidence="1">
    <location>
        <begin position="47"/>
        <end position="67"/>
    </location>
</feature>